<evidence type="ECO:0000256" key="2">
    <source>
        <dbReference type="ARBA" id="ARBA00004370"/>
    </source>
</evidence>
<dbReference type="Proteomes" id="UP000029998">
    <property type="component" value="Unassembled WGS sequence"/>
</dbReference>
<dbReference type="AlphaFoldDB" id="A0A0A0EYX2"/>
<evidence type="ECO:0000256" key="3">
    <source>
        <dbReference type="ARBA" id="ARBA00012438"/>
    </source>
</evidence>
<evidence type="ECO:0000259" key="13">
    <source>
        <dbReference type="PROSITE" id="PS50885"/>
    </source>
</evidence>
<dbReference type="InterPro" id="IPR003594">
    <property type="entry name" value="HATPase_dom"/>
</dbReference>
<feature type="domain" description="Histidine kinase" evidence="12">
    <location>
        <begin position="241"/>
        <end position="443"/>
    </location>
</feature>
<dbReference type="GO" id="GO:0000155">
    <property type="term" value="F:phosphorelay sensor kinase activity"/>
    <property type="evidence" value="ECO:0007669"/>
    <property type="project" value="InterPro"/>
</dbReference>
<dbReference type="RefSeq" id="WP_036135550.1">
    <property type="nucleotide sequence ID" value="NZ_AVPU01000006.1"/>
</dbReference>
<keyword evidence="4" id="KW-0597">Phosphoprotein</keyword>
<keyword evidence="8 11" id="KW-1133">Transmembrane helix</keyword>
<dbReference type="STRING" id="1385517.N800_14895"/>
<dbReference type="Pfam" id="PF02518">
    <property type="entry name" value="HATPase_c"/>
    <property type="match status" value="1"/>
</dbReference>
<dbReference type="Pfam" id="PF00512">
    <property type="entry name" value="HisKA"/>
    <property type="match status" value="1"/>
</dbReference>
<dbReference type="InterPro" id="IPR005467">
    <property type="entry name" value="His_kinase_dom"/>
</dbReference>
<sequence>MAPADPAPAPRRHRRRYRRRLRSRIILGFVLLGFGLTMLFAFATNWTRTRVENTLVEDVMNRNIDEYARQYFAKPDQKPEFGVQQMLGRVVKRENFEALRLEQPDWYELGDGIHSITGINPDGSPFAYKLAVRKTPDEWFFLAYDMTQSMRGEMQFNRAIYSSVVVFTLLSLLVGWWSASRVMSPVSELATRLKRSGRTAQAEALASHFPDDEVGQLAAALDDYAERLTEVVQRDREFNADVSHELRTPLAVIRGAVELLLSKPELDDKTRGRLQRIQRAEQQCTDLISALLLLSRNERGHGATDVARQAEQLLDVHRTQLGGKALELRLEGERGLVVDAPEAAVAVALGNLIGNAVKYTPSGEVVVRFHGHAVEVADSGPGLSAEDAAKLFQRGYRGTHAGHSQGGGIGLSIVRRLCDLYGWNVSVRPGEERGVVATLTFVR</sequence>
<dbReference type="EMBL" id="AVPU01000006">
    <property type="protein sequence ID" value="KGM55253.1"/>
    <property type="molecule type" value="Genomic_DNA"/>
</dbReference>
<evidence type="ECO:0000313" key="15">
    <source>
        <dbReference type="Proteomes" id="UP000029998"/>
    </source>
</evidence>
<dbReference type="InterPro" id="IPR003661">
    <property type="entry name" value="HisK_dim/P_dom"/>
</dbReference>
<dbReference type="CDD" id="cd00082">
    <property type="entry name" value="HisKA"/>
    <property type="match status" value="1"/>
</dbReference>
<dbReference type="EC" id="2.7.13.3" evidence="3"/>
<dbReference type="Gene3D" id="6.10.340.10">
    <property type="match status" value="1"/>
</dbReference>
<dbReference type="InterPro" id="IPR036890">
    <property type="entry name" value="HATPase_C_sf"/>
</dbReference>
<keyword evidence="5" id="KW-0808">Transferase</keyword>
<dbReference type="Gene3D" id="3.30.565.10">
    <property type="entry name" value="Histidine kinase-like ATPase, C-terminal domain"/>
    <property type="match status" value="1"/>
</dbReference>
<evidence type="ECO:0000259" key="12">
    <source>
        <dbReference type="PROSITE" id="PS50109"/>
    </source>
</evidence>
<name>A0A0A0EYX2_9GAMM</name>
<dbReference type="PROSITE" id="PS50109">
    <property type="entry name" value="HIS_KIN"/>
    <property type="match status" value="1"/>
</dbReference>
<dbReference type="Gene3D" id="1.10.287.130">
    <property type="match status" value="1"/>
</dbReference>
<reference evidence="14 15" key="1">
    <citation type="submission" date="2013-08" db="EMBL/GenBank/DDBJ databases">
        <title>Genome sequencing of Lysobacter.</title>
        <authorList>
            <person name="Zhang S."/>
            <person name="Wang G."/>
        </authorList>
    </citation>
    <scope>NUCLEOTIDE SEQUENCE [LARGE SCALE GENOMIC DNA]</scope>
    <source>
        <strain evidence="14 15">GH1-9</strain>
    </source>
</reference>
<dbReference type="GO" id="GO:0005886">
    <property type="term" value="C:plasma membrane"/>
    <property type="evidence" value="ECO:0007669"/>
    <property type="project" value="TreeGrafter"/>
</dbReference>
<dbReference type="PANTHER" id="PTHR45436">
    <property type="entry name" value="SENSOR HISTIDINE KINASE YKOH"/>
    <property type="match status" value="1"/>
</dbReference>
<dbReference type="SMART" id="SM00388">
    <property type="entry name" value="HisKA"/>
    <property type="match status" value="1"/>
</dbReference>
<keyword evidence="10 11" id="KW-0472">Membrane</keyword>
<protein>
    <recommendedName>
        <fullName evidence="3">histidine kinase</fullName>
        <ecNumber evidence="3">2.7.13.3</ecNumber>
    </recommendedName>
</protein>
<dbReference type="SMART" id="SM00387">
    <property type="entry name" value="HATPase_c"/>
    <property type="match status" value="1"/>
</dbReference>
<comment type="subcellular location">
    <subcellularLocation>
        <location evidence="2">Membrane</location>
    </subcellularLocation>
</comment>
<dbReference type="PANTHER" id="PTHR45436:SF16">
    <property type="entry name" value="HISTIDINE KINASE"/>
    <property type="match status" value="1"/>
</dbReference>
<feature type="domain" description="HAMP" evidence="13">
    <location>
        <begin position="180"/>
        <end position="233"/>
    </location>
</feature>
<evidence type="ECO:0000256" key="8">
    <source>
        <dbReference type="ARBA" id="ARBA00022989"/>
    </source>
</evidence>
<keyword evidence="15" id="KW-1185">Reference proteome</keyword>
<gene>
    <name evidence="14" type="ORF">N800_14895</name>
</gene>
<dbReference type="InterPro" id="IPR003660">
    <property type="entry name" value="HAMP_dom"/>
</dbReference>
<evidence type="ECO:0000313" key="14">
    <source>
        <dbReference type="EMBL" id="KGM55253.1"/>
    </source>
</evidence>
<comment type="caution">
    <text evidence="14">The sequence shown here is derived from an EMBL/GenBank/DDBJ whole genome shotgun (WGS) entry which is preliminary data.</text>
</comment>
<dbReference type="SUPFAM" id="SSF47384">
    <property type="entry name" value="Homodimeric domain of signal transducing histidine kinase"/>
    <property type="match status" value="1"/>
</dbReference>
<feature type="transmembrane region" description="Helical" evidence="11">
    <location>
        <begin position="21"/>
        <end position="43"/>
    </location>
</feature>
<dbReference type="InterPro" id="IPR050428">
    <property type="entry name" value="TCS_sensor_his_kinase"/>
</dbReference>
<keyword evidence="7 14" id="KW-0418">Kinase</keyword>
<evidence type="ECO:0000256" key="5">
    <source>
        <dbReference type="ARBA" id="ARBA00022679"/>
    </source>
</evidence>
<keyword evidence="9" id="KW-0902">Two-component regulatory system</keyword>
<dbReference type="InterPro" id="IPR036097">
    <property type="entry name" value="HisK_dim/P_sf"/>
</dbReference>
<dbReference type="PROSITE" id="PS50885">
    <property type="entry name" value="HAMP"/>
    <property type="match status" value="1"/>
</dbReference>
<evidence type="ECO:0000256" key="4">
    <source>
        <dbReference type="ARBA" id="ARBA00022553"/>
    </source>
</evidence>
<evidence type="ECO:0000256" key="10">
    <source>
        <dbReference type="ARBA" id="ARBA00023136"/>
    </source>
</evidence>
<dbReference type="OrthoDB" id="9121563at2"/>
<evidence type="ECO:0000256" key="9">
    <source>
        <dbReference type="ARBA" id="ARBA00023012"/>
    </source>
</evidence>
<organism evidence="14 15">
    <name type="scientific">Lysobacter daejeonensis GH1-9</name>
    <dbReference type="NCBI Taxonomy" id="1385517"/>
    <lineage>
        <taxon>Bacteria</taxon>
        <taxon>Pseudomonadati</taxon>
        <taxon>Pseudomonadota</taxon>
        <taxon>Gammaproteobacteria</taxon>
        <taxon>Lysobacterales</taxon>
        <taxon>Lysobacteraceae</taxon>
        <taxon>Aerolutibacter</taxon>
    </lineage>
</organism>
<dbReference type="SUPFAM" id="SSF55874">
    <property type="entry name" value="ATPase domain of HSP90 chaperone/DNA topoisomerase II/histidine kinase"/>
    <property type="match status" value="1"/>
</dbReference>
<proteinExistence type="predicted"/>
<comment type="catalytic activity">
    <reaction evidence="1">
        <text>ATP + protein L-histidine = ADP + protein N-phospho-L-histidine.</text>
        <dbReference type="EC" id="2.7.13.3"/>
    </reaction>
</comment>
<dbReference type="eggNOG" id="COG0642">
    <property type="taxonomic scope" value="Bacteria"/>
</dbReference>
<dbReference type="PRINTS" id="PR00344">
    <property type="entry name" value="BCTRLSENSOR"/>
</dbReference>
<evidence type="ECO:0000256" key="7">
    <source>
        <dbReference type="ARBA" id="ARBA00022777"/>
    </source>
</evidence>
<dbReference type="InterPro" id="IPR004358">
    <property type="entry name" value="Sig_transdc_His_kin-like_C"/>
</dbReference>
<keyword evidence="6 11" id="KW-0812">Transmembrane</keyword>
<accession>A0A0A0EYX2</accession>
<evidence type="ECO:0000256" key="6">
    <source>
        <dbReference type="ARBA" id="ARBA00022692"/>
    </source>
</evidence>
<evidence type="ECO:0000256" key="11">
    <source>
        <dbReference type="SAM" id="Phobius"/>
    </source>
</evidence>
<evidence type="ECO:0000256" key="1">
    <source>
        <dbReference type="ARBA" id="ARBA00000085"/>
    </source>
</evidence>